<dbReference type="GeneID" id="24561702"/>
<dbReference type="RefSeq" id="XP_012770422.1">
    <property type="nucleotide sequence ID" value="XM_012914968.1"/>
</dbReference>
<dbReference type="InterPro" id="IPR050163">
    <property type="entry name" value="Apolipoprotein_A1/A4/E"/>
</dbReference>
<dbReference type="GO" id="GO:0008270">
    <property type="term" value="F:zinc ion binding"/>
    <property type="evidence" value="ECO:0007669"/>
    <property type="project" value="UniProtKB-KW"/>
</dbReference>
<evidence type="ECO:0000256" key="1">
    <source>
        <dbReference type="PROSITE-ProRule" id="PRU00723"/>
    </source>
</evidence>
<dbReference type="PANTHER" id="PTHR18976:SF34">
    <property type="entry name" value="LIPID-BINDING PROTEIN"/>
    <property type="match status" value="1"/>
</dbReference>
<proteinExistence type="predicted"/>
<keyword evidence="1" id="KW-0863">Zinc-finger</keyword>
<dbReference type="PANTHER" id="PTHR18976">
    <property type="entry name" value="APOLIPOPROTEIN"/>
    <property type="match status" value="1"/>
</dbReference>
<keyword evidence="2" id="KW-1133">Transmembrane helix</keyword>
<feature type="transmembrane region" description="Helical" evidence="2">
    <location>
        <begin position="1695"/>
        <end position="1716"/>
    </location>
</feature>
<protein>
    <recommendedName>
        <fullName evidence="3">C3H1-type domain-containing protein</fullName>
    </recommendedName>
</protein>
<name>A0A061BJ20_BABBI</name>
<organism evidence="4">
    <name type="scientific">Babesia bigemina</name>
    <dbReference type="NCBI Taxonomy" id="5866"/>
    <lineage>
        <taxon>Eukaryota</taxon>
        <taxon>Sar</taxon>
        <taxon>Alveolata</taxon>
        <taxon>Apicomplexa</taxon>
        <taxon>Aconoidasida</taxon>
        <taxon>Piroplasmida</taxon>
        <taxon>Babesiidae</taxon>
        <taxon>Babesia</taxon>
    </lineage>
</organism>
<dbReference type="KEGG" id="bbig:BBBOND_0001270"/>
<dbReference type="EMBL" id="LK054923">
    <property type="protein sequence ID" value="CDR71476.1"/>
    <property type="molecule type" value="Genomic_DNA"/>
</dbReference>
<keyword evidence="2" id="KW-0812">Transmembrane</keyword>
<keyword evidence="2" id="KW-0472">Membrane</keyword>
<gene>
    <name evidence="4" type="ORF">BBBOND_0001270</name>
</gene>
<evidence type="ECO:0000256" key="2">
    <source>
        <dbReference type="SAM" id="Phobius"/>
    </source>
</evidence>
<reference evidence="4" key="2">
    <citation type="submission" date="2014-06" db="EMBL/GenBank/DDBJ databases">
        <authorList>
            <person name="Aslett M."/>
            <person name="De Silva Nishadi"/>
        </authorList>
    </citation>
    <scope>NUCLEOTIDE SEQUENCE</scope>
    <source>
        <strain evidence="4">Bond</strain>
    </source>
</reference>
<dbReference type="InterPro" id="IPR000571">
    <property type="entry name" value="Znf_CCCH"/>
</dbReference>
<reference evidence="4" key="1">
    <citation type="journal article" date="2014" name="Nucleic Acids Res.">
        <title>The evolutionary dynamics of variant antigen genes in Babesia reveal a history of genomic innovation underlying host-parasite interaction.</title>
        <authorList>
            <person name="Jackson A.P."/>
            <person name="Otto T.D."/>
            <person name="Darby A."/>
            <person name="Ramaprasad A."/>
            <person name="Xia D."/>
            <person name="Echaide I.E."/>
            <person name="Farber M."/>
            <person name="Gahlot S."/>
            <person name="Gamble J."/>
            <person name="Gupta D."/>
            <person name="Gupta Y."/>
            <person name="Jackson L."/>
            <person name="Malandrin L."/>
            <person name="Malas T.B."/>
            <person name="Moussa E."/>
            <person name="Nair M."/>
            <person name="Reid AJ."/>
            <person name="Sanders M."/>
            <person name="Sharma J."/>
            <person name="Tracey A."/>
            <person name="Quail M.A."/>
            <person name="Weir W."/>
            <person name="Wastling J.M."/>
            <person name="Hall N."/>
            <person name="Willadsen P."/>
            <person name="Lingelbach K."/>
            <person name="Shiels B."/>
            <person name="Tait A."/>
            <person name="Berriman M."/>
            <person name="Allred D.R."/>
            <person name="Pain A."/>
        </authorList>
    </citation>
    <scope>NUCLEOTIDE SEQUENCE</scope>
    <source>
        <strain evidence="4">Bond</strain>
    </source>
</reference>
<dbReference type="PROSITE" id="PS50103">
    <property type="entry name" value="ZF_C3H1"/>
    <property type="match status" value="1"/>
</dbReference>
<dbReference type="VEuPathDB" id="PiroplasmaDB:BBBOND_0001270"/>
<feature type="domain" description="C3H1-type" evidence="3">
    <location>
        <begin position="1593"/>
        <end position="1621"/>
    </location>
</feature>
<evidence type="ECO:0000259" key="3">
    <source>
        <dbReference type="PROSITE" id="PS50103"/>
    </source>
</evidence>
<sequence>MGFLSGVLSNIQSHLGQHKNTLDSAIEALNKNKHLGKKGFNAAIGQVVEGVGGYNDKVKESNKKVRDPITTLKDKMEELKTTVSQINTNNSVQGHDFTTENERVGEQLQKFKKHAEAFCGSMRDAEKNILDLNNDCRTKVNSALKIVTRESAIVHRVSDKASEDYWSMGKEINRILEYLKTVMHEKISTQVNDLVRQLKERVMVIHSKLVNISNTLLKYIKELSNWITTTNTFIDKVWTKSKRIENKVIGEENQEKLRDTAKRLVAWKITLNDYVEGMKRNIREKVMETLNAVKDMDGKLKEDLYKMKQAVEQQVKEIKIKIGDLGNTFNGLRGSSPISIDGIMIRIQKEVESIKKHVGDKKEGRSVSDQTDDSIQQNWDALKIDVRQFVQSLTNAGSSSLKQIEEGVKDYAQKFENGAFVRVLTTWADTIVDEIKGEAQKYIGYYVTTNTQNMRNKFDPQYGNHRGEKAVKEAIKAKLPGVIHGAVVEAANATIRDTTVQNVVANFARFADELYSNLINKALVEAARTYLEGEEALNVNNMRGVGYSDHFLTQALTTVLNSVATCAKHFANELKSFFDASHIKNISGALAEVKDIDEQFDDDPTNASLSTDYGGKIDTTLKDMHTTISMLHHKLTTAIQPNALGVDRPAAAVDTAIDGVTSKLEEQLPKDNEKLTTHVKISTDGDIFVGYKKYVKQDAEALEALKNELKGVEKEGSLPQAIGAIRKTSDEITVIGTLNELSKWSENITTNLNSLLSVFSEEGKKVSGYLRHMKNDKIDDQLKYIITKIEKLQRDTLYDAIQAATEFAQEADNFGEQTTHELHSFVYQQINNVKATLTTAARRNYVSSVKALLTAFADKVSQELRGLPEEIERDLRIGFKGLMRVMGGVSNVTGKPVAAPGTSDTDAKSLLDSIKELAQSRDPDTPMKSTFTKLSEAFNNYFNPIQTYVNAQISAKNPSEPEINKAITDANIEHLTDVNTKFDDLLNHLKNDTKPPRTYIFDHTYSNLHSHLSSSLTALHPSHFANPRHPELLDAVRAGLEGFVTEMERVYVNGYDSETFGELVETKKGDKEEKLTSYGKKVSKVCLNVLSILHTELNILVKYCLSTCKTEQIEHETTLGKFFAGNGYKVSEPERKHWELQDKSTMTGFFICRRLIGTKDKYVFKKNDANQEIGALKTLHQHLQTYYRVGHVATSSSKKTPCSIFEMLCWLCGLPCNTAYEELLVDGVSDLFVDPKKQVSDGELSATVVGEEPVSAYPQDISYESTQLAVRRLCSRSYDVLIKIVGYGNAYTTYAVDYCDNSLQLSYPSDPSQCLELLMDILRRLFPVFRFLHSQCQLETKHHGWANCLYGKDISTGKSHCDKHPDDKQTDCLPRSPLQSYLSDTLPGHLPHNLTAMGCKSVCSNCPKGAPGQPCLTPLGFRGFSGSTKTGRELWKVLGKFFDNSNINTLFGLMPKPPSTLPEHFEFASALVRSWNEKIAPRHLTWLTDAVTKQSVKLHDVPTEFTDALRKAYGSSRNTHDHGTATPPDLSSLSMTKSCLFTPKDNIYCAPYLQSLCRDSYYYLAKKHSAAYLSWAVYLPWVFWNSLNNLYIAFCSIACQDWGCQGCLRGEDCKRGQHGANYNCKCGSIVNCRGVLSTFYAYGFTFGESSILLDTDGIRYCGHFYTQLRNVLNSKYFADLFDKCDEFLFKIRAPFIWLNVALWLLSLLYLLHIMVIRLDLLHIKSHLHSPSSHRIAAQSLLAAARVNKLGRVFYLQP</sequence>
<keyword evidence="1" id="KW-0862">Zinc</keyword>
<feature type="zinc finger region" description="C3H1-type" evidence="1">
    <location>
        <begin position="1593"/>
        <end position="1621"/>
    </location>
</feature>
<evidence type="ECO:0000313" key="4">
    <source>
        <dbReference type="EMBL" id="CDR71476.1"/>
    </source>
</evidence>
<accession>A0A061BJ20</accession>
<keyword evidence="1" id="KW-0479">Metal-binding</keyword>